<dbReference type="GeneID" id="54980037"/>
<evidence type="ECO:0000313" key="1">
    <source>
        <dbReference type="EMBL" id="BBA26441.1"/>
    </source>
</evidence>
<reference evidence="1 2" key="1">
    <citation type="submission" date="2017-02" db="EMBL/GenBank/DDBJ databases">
        <title>T7phage infectious to Pectobacterium.</title>
        <authorList>
            <person name="Hirata H."/>
            <person name="Kashihara M."/>
        </authorList>
    </citation>
    <scope>NUCLEOTIDE SEQUENCE [LARGE SCALE GENOMIC DNA]</scope>
</reference>
<accession>A0A286P072</accession>
<keyword evidence="2" id="KW-1185">Reference proteome</keyword>
<evidence type="ECO:0000313" key="2">
    <source>
        <dbReference type="Proteomes" id="UP000222626"/>
    </source>
</evidence>
<organism evidence="1 2">
    <name type="scientific">Pectobacterium phage PPWS4</name>
    <dbReference type="NCBI Taxonomy" id="1961914"/>
    <lineage>
        <taxon>Viruses</taxon>
        <taxon>Duplodnaviria</taxon>
        <taxon>Heunggongvirae</taxon>
        <taxon>Uroviricota</taxon>
        <taxon>Caudoviricetes</taxon>
        <taxon>Autographivirales</taxon>
        <taxon>Autotranscriptaviridae</taxon>
        <taxon>Studiervirinae</taxon>
        <taxon>Pektosvirus</taxon>
        <taxon>Pektosvirus PPWS4</taxon>
    </lineage>
</organism>
<sequence>MAKTLSFNFKGTFSVVINSEDEQCFMGKLMESAKSPEGANGEDRYLLIESLMYGPEIAMHSAIRKAAGKAIRESLLDGGAVRVAPVQVR</sequence>
<proteinExistence type="predicted"/>
<dbReference type="Proteomes" id="UP000222626">
    <property type="component" value="Segment"/>
</dbReference>
<evidence type="ECO:0008006" key="3">
    <source>
        <dbReference type="Google" id="ProtNLM"/>
    </source>
</evidence>
<dbReference type="EMBL" id="LC216347">
    <property type="protein sequence ID" value="BBA26441.1"/>
    <property type="molecule type" value="Genomic_DNA"/>
</dbReference>
<protein>
    <recommendedName>
        <fullName evidence="3">HNS binding protein</fullName>
    </recommendedName>
</protein>
<dbReference type="RefSeq" id="YP_009789887.1">
    <property type="nucleotide sequence ID" value="NC_047819.1"/>
</dbReference>
<dbReference type="KEGG" id="vg:54980037"/>
<name>A0A286P072_9CAUD</name>